<accession>A0A0A3HXW5</accession>
<dbReference type="PANTHER" id="PTHR40082:SF1">
    <property type="entry name" value="BLR5956 PROTEIN"/>
    <property type="match status" value="1"/>
</dbReference>
<sequence length="271" mass="30464">MGGLNHKCIALLGTRKIEEQMNIIQQLGGTAVHRPAQGTLYFDSSFIGTQVRGIVDGKFEWIIFTTAIGIDKLFEVAREIGHEGELKEALQKMKIAIRGYKSANNLKQRGIASVVRDDDGSISGLIREMKSFDLKNKSVAVQLYGDPAVELLNWLKKELANYQEIVPYQHVPPKREVLSQLMNEILTNQVNAVTFTSIQQVRFLFQYATEANQKIDLLDALENHVLALPIGKVTGKALQEHGVKRMIIPQDERIGSALMTLNKYYKESVRN</sequence>
<evidence type="ECO:0000313" key="3">
    <source>
        <dbReference type="Proteomes" id="UP000030408"/>
    </source>
</evidence>
<dbReference type="RefSeq" id="WP_036197933.1">
    <property type="nucleotide sequence ID" value="NZ_AVCY01000018.1"/>
</dbReference>
<proteinExistence type="predicted"/>
<dbReference type="EMBL" id="JPVO01000038">
    <property type="protein sequence ID" value="KGR77441.1"/>
    <property type="molecule type" value="Genomic_DNA"/>
</dbReference>
<dbReference type="InterPro" id="IPR003754">
    <property type="entry name" value="4pyrrol_synth_uPrphyn_synth"/>
</dbReference>
<dbReference type="InterPro" id="IPR036108">
    <property type="entry name" value="4pyrrol_syn_uPrphyn_synt_sf"/>
</dbReference>
<gene>
    <name evidence="2" type="ORF">CD33_02800</name>
</gene>
<dbReference type="Gene3D" id="3.40.50.10090">
    <property type="match status" value="2"/>
</dbReference>
<dbReference type="CDD" id="cd06578">
    <property type="entry name" value="HemD"/>
    <property type="match status" value="1"/>
</dbReference>
<feature type="domain" description="Tetrapyrrole biosynthesis uroporphyrinogen III synthase" evidence="1">
    <location>
        <begin position="24"/>
        <end position="256"/>
    </location>
</feature>
<name>A0A0A3HXW5_9BACL</name>
<dbReference type="GO" id="GO:0004852">
    <property type="term" value="F:uroporphyrinogen-III synthase activity"/>
    <property type="evidence" value="ECO:0007669"/>
    <property type="project" value="InterPro"/>
</dbReference>
<dbReference type="Pfam" id="PF02602">
    <property type="entry name" value="HEM4"/>
    <property type="match status" value="1"/>
</dbReference>
<keyword evidence="3" id="KW-1185">Reference proteome</keyword>
<dbReference type="SUPFAM" id="SSF69618">
    <property type="entry name" value="HemD-like"/>
    <property type="match status" value="1"/>
</dbReference>
<dbReference type="NCBIfam" id="NF004584">
    <property type="entry name" value="PRK05928.2-1"/>
    <property type="match status" value="1"/>
</dbReference>
<dbReference type="STRING" id="1384057.CD33_02800"/>
<comment type="caution">
    <text evidence="2">The sequence shown here is derived from an EMBL/GenBank/DDBJ whole genome shotgun (WGS) entry which is preliminary data.</text>
</comment>
<organism evidence="2 3">
    <name type="scientific">Ureibacillus sinduriensis BLB-1 = JCM 15800</name>
    <dbReference type="NCBI Taxonomy" id="1384057"/>
    <lineage>
        <taxon>Bacteria</taxon>
        <taxon>Bacillati</taxon>
        <taxon>Bacillota</taxon>
        <taxon>Bacilli</taxon>
        <taxon>Bacillales</taxon>
        <taxon>Caryophanaceae</taxon>
        <taxon>Ureibacillus</taxon>
    </lineage>
</organism>
<dbReference type="Proteomes" id="UP000030408">
    <property type="component" value="Unassembled WGS sequence"/>
</dbReference>
<dbReference type="InterPro" id="IPR039793">
    <property type="entry name" value="UROS/Hem4"/>
</dbReference>
<evidence type="ECO:0000259" key="1">
    <source>
        <dbReference type="Pfam" id="PF02602"/>
    </source>
</evidence>
<dbReference type="AlphaFoldDB" id="A0A0A3HXW5"/>
<dbReference type="eggNOG" id="COG1587">
    <property type="taxonomic scope" value="Bacteria"/>
</dbReference>
<reference evidence="2 3" key="1">
    <citation type="submission" date="2014-02" db="EMBL/GenBank/DDBJ databases">
        <title>Draft genome sequence of Lysinibacillus sinduriensis JCM 15800.</title>
        <authorList>
            <person name="Zhang F."/>
            <person name="Wang G."/>
            <person name="Zhang L."/>
        </authorList>
    </citation>
    <scope>NUCLEOTIDE SEQUENCE [LARGE SCALE GENOMIC DNA]</scope>
    <source>
        <strain evidence="2 3">JCM 15800</strain>
    </source>
</reference>
<evidence type="ECO:0000313" key="2">
    <source>
        <dbReference type="EMBL" id="KGR77441.1"/>
    </source>
</evidence>
<dbReference type="PANTHER" id="PTHR40082">
    <property type="entry name" value="BLR5956 PROTEIN"/>
    <property type="match status" value="1"/>
</dbReference>
<dbReference type="GO" id="GO:0006780">
    <property type="term" value="P:uroporphyrinogen III biosynthetic process"/>
    <property type="evidence" value="ECO:0007669"/>
    <property type="project" value="InterPro"/>
</dbReference>
<protein>
    <recommendedName>
        <fullName evidence="1">Tetrapyrrole biosynthesis uroporphyrinogen III synthase domain-containing protein</fullName>
    </recommendedName>
</protein>